<accession>A0A0G0UUR9</accession>
<feature type="non-terminal residue" evidence="1">
    <location>
        <position position="39"/>
    </location>
</feature>
<reference evidence="1 2" key="1">
    <citation type="journal article" date="2015" name="Nature">
        <title>rRNA introns, odd ribosomes, and small enigmatic genomes across a large radiation of phyla.</title>
        <authorList>
            <person name="Brown C.T."/>
            <person name="Hug L.A."/>
            <person name="Thomas B.C."/>
            <person name="Sharon I."/>
            <person name="Castelle C.J."/>
            <person name="Singh A."/>
            <person name="Wilkins M.J."/>
            <person name="Williams K.H."/>
            <person name="Banfield J.F."/>
        </authorList>
    </citation>
    <scope>NUCLEOTIDE SEQUENCE [LARGE SCALE GENOMIC DNA]</scope>
</reference>
<gene>
    <name evidence="1" type="ORF">UU43_C0011G0010</name>
</gene>
<proteinExistence type="predicted"/>
<dbReference type="Gene3D" id="3.40.720.10">
    <property type="entry name" value="Alkaline Phosphatase, subunit A"/>
    <property type="match status" value="1"/>
</dbReference>
<evidence type="ECO:0000313" key="1">
    <source>
        <dbReference type="EMBL" id="KKR91266.1"/>
    </source>
</evidence>
<evidence type="ECO:0000313" key="2">
    <source>
        <dbReference type="Proteomes" id="UP000034190"/>
    </source>
</evidence>
<comment type="caution">
    <text evidence="1">The sequence shown here is derived from an EMBL/GenBank/DDBJ whole genome shotgun (WGS) entry which is preliminary data.</text>
</comment>
<protein>
    <submittedName>
        <fullName evidence="1">2,3-bisphosphoglycerate-independent phosphoglycerate mutase</fullName>
    </submittedName>
</protein>
<dbReference type="InterPro" id="IPR017850">
    <property type="entry name" value="Alkaline_phosphatase_core_sf"/>
</dbReference>
<dbReference type="Proteomes" id="UP000034190">
    <property type="component" value="Unassembled WGS sequence"/>
</dbReference>
<sequence>MVNEKQPVRPKPIVLIVLDGWGIATPYAGNAIGLADTPN</sequence>
<dbReference type="AlphaFoldDB" id="A0A0G0UUR9"/>
<dbReference type="EMBL" id="LCAP01000011">
    <property type="protein sequence ID" value="KKR91266.1"/>
    <property type="molecule type" value="Genomic_DNA"/>
</dbReference>
<organism evidence="1 2">
    <name type="scientific">Candidatus Falkowbacteria bacterium GW2011_GWA2_41_14</name>
    <dbReference type="NCBI Taxonomy" id="1618635"/>
    <lineage>
        <taxon>Bacteria</taxon>
        <taxon>Candidatus Falkowiibacteriota</taxon>
    </lineage>
</organism>
<name>A0A0G0UUR9_9BACT</name>